<gene>
    <name evidence="1" type="ORF">PANO66_01305</name>
</gene>
<name>A0AAD1Q2C6_PLAAG</name>
<evidence type="ECO:0000313" key="1">
    <source>
        <dbReference type="EMBL" id="CAD5930334.1"/>
    </source>
</evidence>
<dbReference type="AlphaFoldDB" id="A0AAD1Q2C6"/>
<organism evidence="1 2">
    <name type="scientific">Planktothrix agardhii</name>
    <name type="common">Oscillatoria agardhii</name>
    <dbReference type="NCBI Taxonomy" id="1160"/>
    <lineage>
        <taxon>Bacteria</taxon>
        <taxon>Bacillati</taxon>
        <taxon>Cyanobacteriota</taxon>
        <taxon>Cyanophyceae</taxon>
        <taxon>Oscillatoriophycideae</taxon>
        <taxon>Oscillatoriales</taxon>
        <taxon>Microcoleaceae</taxon>
        <taxon>Planktothrix</taxon>
    </lineage>
</organism>
<sequence length="32" mass="3589">MKFKLNLKPEVNCQDRLLNLSKVLGLIGGLSF</sequence>
<dbReference type="Proteomes" id="UP001153761">
    <property type="component" value="Chromosome"/>
</dbReference>
<evidence type="ECO:0000313" key="2">
    <source>
        <dbReference type="Proteomes" id="UP001153761"/>
    </source>
</evidence>
<reference evidence="1" key="1">
    <citation type="submission" date="2020-09" db="EMBL/GenBank/DDBJ databases">
        <authorList>
            <person name="Blom J."/>
        </authorList>
    </citation>
    <scope>NUCLEOTIDE SEQUENCE</scope>
    <source>
        <strain evidence="1">No.66</strain>
    </source>
</reference>
<dbReference type="EMBL" id="LR882963">
    <property type="protein sequence ID" value="CAD5930334.1"/>
    <property type="molecule type" value="Genomic_DNA"/>
</dbReference>
<proteinExistence type="predicted"/>
<accession>A0AAD1Q2C6</accession>
<protein>
    <submittedName>
        <fullName evidence="1">Uncharacterized protein</fullName>
    </submittedName>
</protein>